<dbReference type="Pfam" id="PF22486">
    <property type="entry name" value="MATH_2"/>
    <property type="match status" value="2"/>
</dbReference>
<proteinExistence type="predicted"/>
<evidence type="ECO:0000313" key="2">
    <source>
        <dbReference type="EMBL" id="KAK7268874.1"/>
    </source>
</evidence>
<name>A0AAN9F393_CROPI</name>
<dbReference type="InterPro" id="IPR002083">
    <property type="entry name" value="MATH/TRAF_dom"/>
</dbReference>
<accession>A0AAN9F393</accession>
<keyword evidence="3" id="KW-1185">Reference proteome</keyword>
<dbReference type="SMART" id="SM00061">
    <property type="entry name" value="MATH"/>
    <property type="match status" value="2"/>
</dbReference>
<dbReference type="CDD" id="cd00121">
    <property type="entry name" value="MATH"/>
    <property type="match status" value="2"/>
</dbReference>
<dbReference type="SUPFAM" id="SSF49599">
    <property type="entry name" value="TRAF domain-like"/>
    <property type="match status" value="2"/>
</dbReference>
<dbReference type="EMBL" id="JAYWIO010000004">
    <property type="protein sequence ID" value="KAK7268874.1"/>
    <property type="molecule type" value="Genomic_DNA"/>
</dbReference>
<dbReference type="InterPro" id="IPR008974">
    <property type="entry name" value="TRAF-like"/>
</dbReference>
<dbReference type="Gene3D" id="2.60.210.10">
    <property type="entry name" value="Apoptosis, Tumor Necrosis Factor Receptor Associated Protein 2, Chain A"/>
    <property type="match status" value="2"/>
</dbReference>
<evidence type="ECO:0000313" key="3">
    <source>
        <dbReference type="Proteomes" id="UP001372338"/>
    </source>
</evidence>
<dbReference type="Proteomes" id="UP001372338">
    <property type="component" value="Unassembled WGS sequence"/>
</dbReference>
<gene>
    <name evidence="2" type="ORF">RIF29_21583</name>
</gene>
<dbReference type="PANTHER" id="PTHR46162:SF2">
    <property type="entry name" value="ANKYRIN REPEAT-CONTAINING PROTEIN-RELATED"/>
    <property type="match status" value="1"/>
</dbReference>
<evidence type="ECO:0000259" key="1">
    <source>
        <dbReference type="PROSITE" id="PS50144"/>
    </source>
</evidence>
<reference evidence="2 3" key="1">
    <citation type="submission" date="2024-01" db="EMBL/GenBank/DDBJ databases">
        <title>The genomes of 5 underutilized Papilionoideae crops provide insights into root nodulation and disease resistanc.</title>
        <authorList>
            <person name="Yuan L."/>
        </authorList>
    </citation>
    <scope>NUCLEOTIDE SEQUENCE [LARGE SCALE GENOMIC DNA]</scope>
    <source>
        <strain evidence="2">ZHUSHIDOU_FW_LH</strain>
        <tissue evidence="2">Leaf</tissue>
    </source>
</reference>
<dbReference type="AlphaFoldDB" id="A0AAN9F393"/>
<sequence length="310" mass="35128">MDVKDGFARSISNSSPTHYVVKIQSFSLLTKNSIERYESGEFEAGGYKWKLVLYPSGNKKKNVKDYVSLYLALDEASSLQPGWEIYVNFRLFLHDQNKDNYLVVQDAPGKEMRFHKLKVEWGFDQFISLKEFNDGSKGYMVDDICAFGAEVFVCKERSIGKGESLMMVKDTTTYKHVWEVTNFPKLDSECCESKPFNAGNYTWKIKLYPKGKDVGLGNYLSLYLALADPTTLPQGSKIYAQIVLRILDQKQGKHHFGKANYWFSTSSFENGAAKFIVLSNFTSQNLGYLVKDNCTVEAEVTILGMVGTLP</sequence>
<comment type="caution">
    <text evidence="2">The sequence shown here is derived from an EMBL/GenBank/DDBJ whole genome shotgun (WGS) entry which is preliminary data.</text>
</comment>
<feature type="domain" description="MATH" evidence="1">
    <location>
        <begin position="173"/>
        <end position="300"/>
    </location>
</feature>
<organism evidence="2 3">
    <name type="scientific">Crotalaria pallida</name>
    <name type="common">Smooth rattlebox</name>
    <name type="synonym">Crotalaria striata</name>
    <dbReference type="NCBI Taxonomy" id="3830"/>
    <lineage>
        <taxon>Eukaryota</taxon>
        <taxon>Viridiplantae</taxon>
        <taxon>Streptophyta</taxon>
        <taxon>Embryophyta</taxon>
        <taxon>Tracheophyta</taxon>
        <taxon>Spermatophyta</taxon>
        <taxon>Magnoliopsida</taxon>
        <taxon>eudicotyledons</taxon>
        <taxon>Gunneridae</taxon>
        <taxon>Pentapetalae</taxon>
        <taxon>rosids</taxon>
        <taxon>fabids</taxon>
        <taxon>Fabales</taxon>
        <taxon>Fabaceae</taxon>
        <taxon>Papilionoideae</taxon>
        <taxon>50 kb inversion clade</taxon>
        <taxon>genistoids sensu lato</taxon>
        <taxon>core genistoids</taxon>
        <taxon>Crotalarieae</taxon>
        <taxon>Crotalaria</taxon>
    </lineage>
</organism>
<dbReference type="PROSITE" id="PS50144">
    <property type="entry name" value="MATH"/>
    <property type="match status" value="2"/>
</dbReference>
<feature type="domain" description="MATH" evidence="1">
    <location>
        <begin position="16"/>
        <end position="151"/>
    </location>
</feature>
<dbReference type="PANTHER" id="PTHR46162">
    <property type="entry name" value="TRAF-LIKE FAMILY PROTEIN"/>
    <property type="match status" value="1"/>
</dbReference>
<protein>
    <recommendedName>
        <fullName evidence="1">MATH domain-containing protein</fullName>
    </recommendedName>
</protein>